<organism evidence="1 2">
    <name type="scientific">Avena sativa</name>
    <name type="common">Oat</name>
    <dbReference type="NCBI Taxonomy" id="4498"/>
    <lineage>
        <taxon>Eukaryota</taxon>
        <taxon>Viridiplantae</taxon>
        <taxon>Streptophyta</taxon>
        <taxon>Embryophyta</taxon>
        <taxon>Tracheophyta</taxon>
        <taxon>Spermatophyta</taxon>
        <taxon>Magnoliopsida</taxon>
        <taxon>Liliopsida</taxon>
        <taxon>Poales</taxon>
        <taxon>Poaceae</taxon>
        <taxon>BOP clade</taxon>
        <taxon>Pooideae</taxon>
        <taxon>Poodae</taxon>
        <taxon>Poeae</taxon>
        <taxon>Poeae Chloroplast Group 1 (Aveneae type)</taxon>
        <taxon>Aveninae</taxon>
        <taxon>Avena</taxon>
    </lineage>
</organism>
<dbReference type="Proteomes" id="UP001732700">
    <property type="component" value="Chromosome 7D"/>
</dbReference>
<evidence type="ECO:0000313" key="2">
    <source>
        <dbReference type="Proteomes" id="UP001732700"/>
    </source>
</evidence>
<reference evidence="1" key="1">
    <citation type="submission" date="2021-05" db="EMBL/GenBank/DDBJ databases">
        <authorList>
            <person name="Scholz U."/>
            <person name="Mascher M."/>
            <person name="Fiebig A."/>
        </authorList>
    </citation>
    <scope>NUCLEOTIDE SEQUENCE [LARGE SCALE GENOMIC DNA]</scope>
</reference>
<protein>
    <submittedName>
        <fullName evidence="1">Uncharacterized protein</fullName>
    </submittedName>
</protein>
<proteinExistence type="predicted"/>
<accession>A0ACD6ABH8</accession>
<keyword evidence="2" id="KW-1185">Reference proteome</keyword>
<dbReference type="EnsemblPlants" id="AVESA.00010b.r2.7DG1334720.1">
    <property type="protein sequence ID" value="AVESA.00010b.r2.7DG1334720.1.CDS"/>
    <property type="gene ID" value="AVESA.00010b.r2.7DG1334720"/>
</dbReference>
<reference evidence="1" key="2">
    <citation type="submission" date="2025-09" db="UniProtKB">
        <authorList>
            <consortium name="EnsemblPlants"/>
        </authorList>
    </citation>
    <scope>IDENTIFICATION</scope>
</reference>
<sequence>MMPYMRGNGACRPIYITSGRYLRKSSSRIYLSIYLFMALLGSLIGAGPAAASVVRQMRQAQRADGPASVLAIGTANPANCVRQEEYADYYFRVTHTEHLTKLNSKLNRICQRSAIKKRYFYHDEELLQHHPEFMDRTLPSLDARMDIAATAVPELAAAAARKAMAEWGRSPAEITHLVVTTYTGAHMPGVDLRLASLLGLDPSVRRTMLYMNGCSSGSAALRVAKDIAENNRGARVLVACAELALIHFRAPDEAHIDTIILQALFGDGAGAVIVGAEPDGSVERPVFEMVAASQSVIPESNHAAVGRLTEHGLVFNPSFEMPGLILENIEQSMANALGPLGLSGCWNDLFWAVHPGGRAILDSVEAGLRLESKKLEASRHVLSEYGNMSGSTVIFVLDEIRRHEQALPGMGVLLGLGPGVTVETMVLRATHS</sequence>
<name>A0ACD6ABH8_AVESA</name>
<evidence type="ECO:0000313" key="1">
    <source>
        <dbReference type="EnsemblPlants" id="AVESA.00010b.r2.7DG1334720.1.CDS"/>
    </source>
</evidence>